<name>A0A834DP44_9CHIR</name>
<accession>A0A834DP44</accession>
<dbReference type="Proteomes" id="UP000664940">
    <property type="component" value="Unassembled WGS sequence"/>
</dbReference>
<organism evidence="1 2">
    <name type="scientific">Phyllostomus discolor</name>
    <name type="common">pale spear-nosed bat</name>
    <dbReference type="NCBI Taxonomy" id="89673"/>
    <lineage>
        <taxon>Eukaryota</taxon>
        <taxon>Metazoa</taxon>
        <taxon>Chordata</taxon>
        <taxon>Craniata</taxon>
        <taxon>Vertebrata</taxon>
        <taxon>Euteleostomi</taxon>
        <taxon>Mammalia</taxon>
        <taxon>Eutheria</taxon>
        <taxon>Laurasiatheria</taxon>
        <taxon>Chiroptera</taxon>
        <taxon>Yangochiroptera</taxon>
        <taxon>Phyllostomidae</taxon>
        <taxon>Phyllostominae</taxon>
        <taxon>Phyllostomus</taxon>
    </lineage>
</organism>
<evidence type="ECO:0000313" key="1">
    <source>
        <dbReference type="EMBL" id="KAF6087019.1"/>
    </source>
</evidence>
<dbReference type="EMBL" id="JABVXQ010000011">
    <property type="protein sequence ID" value="KAF6087019.1"/>
    <property type="molecule type" value="Genomic_DNA"/>
</dbReference>
<sequence>MSYMLLYRYWLTREYYQLKVPRCVIQLLAIPPVSPSPASRGNFCCNQEGIQANFPEISSFKTSDVKFNHYVREDCEFGDCMIR</sequence>
<keyword evidence="1" id="KW-0472">Membrane</keyword>
<keyword evidence="1" id="KW-0812">Transmembrane</keyword>
<reference evidence="1 2" key="1">
    <citation type="journal article" date="2020" name="Nature">
        <title>Six reference-quality genomes reveal evolution of bat adaptations.</title>
        <authorList>
            <person name="Jebb D."/>
            <person name="Huang Z."/>
            <person name="Pippel M."/>
            <person name="Hughes G.M."/>
            <person name="Lavrichenko K."/>
            <person name="Devanna P."/>
            <person name="Winkler S."/>
            <person name="Jermiin L.S."/>
            <person name="Skirmuntt E.C."/>
            <person name="Katzourakis A."/>
            <person name="Burkitt-Gray L."/>
            <person name="Ray D.A."/>
            <person name="Sullivan K.A.M."/>
            <person name="Roscito J.G."/>
            <person name="Kirilenko B.M."/>
            <person name="Davalos L.M."/>
            <person name="Corthals A.P."/>
            <person name="Power M.L."/>
            <person name="Jones G."/>
            <person name="Ransome R.D."/>
            <person name="Dechmann D.K.N."/>
            <person name="Locatelli A.G."/>
            <person name="Puechmaille S.J."/>
            <person name="Fedrigo O."/>
            <person name="Jarvis E.D."/>
            <person name="Hiller M."/>
            <person name="Vernes S.C."/>
            <person name="Myers E.W."/>
            <person name="Teeling E.C."/>
        </authorList>
    </citation>
    <scope>NUCLEOTIDE SEQUENCE [LARGE SCALE GENOMIC DNA]</scope>
    <source>
        <strain evidence="1">Bat1K_MPI-CBG_1</strain>
    </source>
</reference>
<dbReference type="AlphaFoldDB" id="A0A834DP44"/>
<comment type="caution">
    <text evidence="1">The sequence shown here is derived from an EMBL/GenBank/DDBJ whole genome shotgun (WGS) entry which is preliminary data.</text>
</comment>
<evidence type="ECO:0000313" key="2">
    <source>
        <dbReference type="Proteomes" id="UP000664940"/>
    </source>
</evidence>
<protein>
    <submittedName>
        <fullName evidence="1">Transmembrane protein 168</fullName>
    </submittedName>
</protein>
<proteinExistence type="predicted"/>
<gene>
    <name evidence="1" type="ORF">HJG60_019076</name>
</gene>